<proteinExistence type="predicted"/>
<organism evidence="1 2">
    <name type="scientific">Rangifer tarandus platyrhynchus</name>
    <name type="common">Svalbard reindeer</name>
    <dbReference type="NCBI Taxonomy" id="3082113"/>
    <lineage>
        <taxon>Eukaryota</taxon>
        <taxon>Metazoa</taxon>
        <taxon>Chordata</taxon>
        <taxon>Craniata</taxon>
        <taxon>Vertebrata</taxon>
        <taxon>Euteleostomi</taxon>
        <taxon>Mammalia</taxon>
        <taxon>Eutheria</taxon>
        <taxon>Laurasiatheria</taxon>
        <taxon>Artiodactyla</taxon>
        <taxon>Ruminantia</taxon>
        <taxon>Pecora</taxon>
        <taxon>Cervidae</taxon>
        <taxon>Odocoileinae</taxon>
        <taxon>Rangifer</taxon>
    </lineage>
</organism>
<sequence length="150" mass="16314">MVFLLRPLISQSHIPKNSLSRPPPLPTLVHQTYTYLYLTPSIWGTQGSLTIQETSPAAQAHAQPNLHIAGWGGGPDSSGLCHPVSPPLSKLLSTMVLFLVSYRRKPHSLHPVHSLFGRHFSSFHQEMACPDRCYVGGGEGSDPSLPQGVT</sequence>
<gene>
    <name evidence="1" type="ORF">MRATA1EN1_LOCUS10379</name>
</gene>
<keyword evidence="2" id="KW-1185">Reference proteome</keyword>
<accession>A0ABN8YIM8</accession>
<reference evidence="1" key="1">
    <citation type="submission" date="2023-04" db="EMBL/GenBank/DDBJ databases">
        <authorList>
            <consortium name="ELIXIR-Norway"/>
        </authorList>
    </citation>
    <scope>NUCLEOTIDE SEQUENCE [LARGE SCALE GENOMIC DNA]</scope>
</reference>
<dbReference type="EMBL" id="OX459956">
    <property type="protein sequence ID" value="CAI9161417.1"/>
    <property type="molecule type" value="Genomic_DNA"/>
</dbReference>
<evidence type="ECO:0000313" key="2">
    <source>
        <dbReference type="Proteomes" id="UP001176941"/>
    </source>
</evidence>
<evidence type="ECO:0000313" key="1">
    <source>
        <dbReference type="EMBL" id="CAI9161417.1"/>
    </source>
</evidence>
<name>A0ABN8YIM8_RANTA</name>
<protein>
    <submittedName>
        <fullName evidence="1">Uncharacterized protein</fullName>
    </submittedName>
</protein>
<dbReference type="Proteomes" id="UP001176941">
    <property type="component" value="Chromosome 20"/>
</dbReference>